<evidence type="ECO:0000313" key="2">
    <source>
        <dbReference type="EMBL" id="PKD44894.1"/>
    </source>
</evidence>
<dbReference type="Proteomes" id="UP000233398">
    <property type="component" value="Unassembled WGS sequence"/>
</dbReference>
<dbReference type="EMBL" id="PISP01000001">
    <property type="protein sequence ID" value="PKD44894.1"/>
    <property type="molecule type" value="Genomic_DNA"/>
</dbReference>
<comment type="caution">
    <text evidence="2">The sequence shown here is derived from an EMBL/GenBank/DDBJ whole genome shotgun (WGS) entry which is preliminary data.</text>
</comment>
<evidence type="ECO:0000313" key="3">
    <source>
        <dbReference type="Proteomes" id="UP000233398"/>
    </source>
</evidence>
<organism evidence="2 3">
    <name type="scientific">Rhodohalobacter barkolensis</name>
    <dbReference type="NCBI Taxonomy" id="2053187"/>
    <lineage>
        <taxon>Bacteria</taxon>
        <taxon>Pseudomonadati</taxon>
        <taxon>Balneolota</taxon>
        <taxon>Balneolia</taxon>
        <taxon>Balneolales</taxon>
        <taxon>Balneolaceae</taxon>
        <taxon>Rhodohalobacter</taxon>
    </lineage>
</organism>
<dbReference type="OrthoDB" id="1524593at2"/>
<dbReference type="RefSeq" id="WP_101072182.1">
    <property type="nucleotide sequence ID" value="NZ_PISP01000001.1"/>
</dbReference>
<dbReference type="AlphaFoldDB" id="A0A2N0VL51"/>
<feature type="chain" id="PRO_5014677351" description="DUF3996 domain-containing protein" evidence="1">
    <location>
        <begin position="24"/>
        <end position="163"/>
    </location>
</feature>
<evidence type="ECO:0000256" key="1">
    <source>
        <dbReference type="SAM" id="SignalP"/>
    </source>
</evidence>
<proteinExistence type="predicted"/>
<accession>A0A2N0VL51</accession>
<keyword evidence="3" id="KW-1185">Reference proteome</keyword>
<evidence type="ECO:0008006" key="4">
    <source>
        <dbReference type="Google" id="ProtNLM"/>
    </source>
</evidence>
<sequence length="163" mass="18153">MKAKLLTSLVIICLTVALSAAQAQDMTDERSFGIGAQITSPAGLSMQGWISDNAAIASVVSFNLRENASSFYIHADYQMHKRYNTPNWDIGFLSYYYGVGGRYIWQDIGIDNNFFGIRLPGGLNFTFTDIPFDFYMEMAPVLDVAPEFGFGFTGGIGFRYFLN</sequence>
<protein>
    <recommendedName>
        <fullName evidence="4">DUF3996 domain-containing protein</fullName>
    </recommendedName>
</protein>
<name>A0A2N0VL51_9BACT</name>
<gene>
    <name evidence="2" type="ORF">CWD77_05390</name>
</gene>
<reference evidence="2 3" key="1">
    <citation type="submission" date="2017-11" db="EMBL/GenBank/DDBJ databases">
        <title>Rhodohalobacter 15182 sp. nov., isolated from a salt lake.</title>
        <authorList>
            <person name="Han S."/>
        </authorList>
    </citation>
    <scope>NUCLEOTIDE SEQUENCE [LARGE SCALE GENOMIC DNA]</scope>
    <source>
        <strain evidence="2 3">15182</strain>
    </source>
</reference>
<keyword evidence="1" id="KW-0732">Signal</keyword>
<feature type="signal peptide" evidence="1">
    <location>
        <begin position="1"/>
        <end position="23"/>
    </location>
</feature>